<dbReference type="CDD" id="cd14014">
    <property type="entry name" value="STKc_PknB_like"/>
    <property type="match status" value="1"/>
</dbReference>
<comment type="caution">
    <text evidence="9">The sequence shown here is derived from an EMBL/GenBank/DDBJ whole genome shotgun (WGS) entry which is preliminary data.</text>
</comment>
<gene>
    <name evidence="9" type="ORF">H4W81_003380</name>
</gene>
<keyword evidence="5 9" id="KW-0418">Kinase</keyword>
<dbReference type="Gene3D" id="1.10.510.10">
    <property type="entry name" value="Transferase(Phosphotransferase) domain 1"/>
    <property type="match status" value="1"/>
</dbReference>
<dbReference type="GO" id="GO:0004674">
    <property type="term" value="F:protein serine/threonine kinase activity"/>
    <property type="evidence" value="ECO:0007669"/>
    <property type="project" value="UniProtKB-KW"/>
</dbReference>
<feature type="binding site" evidence="7">
    <location>
        <position position="34"/>
    </location>
    <ligand>
        <name>ATP</name>
        <dbReference type="ChEBI" id="CHEBI:30616"/>
    </ligand>
</feature>
<dbReference type="InterPro" id="IPR011009">
    <property type="entry name" value="Kinase-like_dom_sf"/>
</dbReference>
<evidence type="ECO:0000256" key="2">
    <source>
        <dbReference type="ARBA" id="ARBA00022527"/>
    </source>
</evidence>
<sequence length="241" mass="25360">MLDRYRLLARVGRGGMGVVWRAHDSLLRRDVAIKVLVSGNDRAVLREARAAARLTHPSIVTVYDVAPSGDNLWIVMELVHESVTLSEMVSRLGPLPAPVVTRIARSLLSALSHAHDKGVLHRDVNPHNVLLASDRVVLIDFGIAAPVGRASSAVAGTPGYIAPERYGGGPHTAAADLWSLGATLYTAMESRPPCVAPDPTADPGPSGLLGRVVGGLLTDDPYSRLSARAALSALASAKDPV</sequence>
<keyword evidence="3" id="KW-0808">Transferase</keyword>
<evidence type="ECO:0000313" key="9">
    <source>
        <dbReference type="EMBL" id="MBE1560601.1"/>
    </source>
</evidence>
<keyword evidence="10" id="KW-1185">Reference proteome</keyword>
<dbReference type="RefSeq" id="WP_318781776.1">
    <property type="nucleotide sequence ID" value="NZ_BAAASY010000007.1"/>
</dbReference>
<accession>A0ABR9KF05</accession>
<protein>
    <recommendedName>
        <fullName evidence="1">non-specific serine/threonine protein kinase</fullName>
        <ecNumber evidence="1">2.7.11.1</ecNumber>
    </recommendedName>
</protein>
<keyword evidence="6 7" id="KW-0067">ATP-binding</keyword>
<dbReference type="InterPro" id="IPR000719">
    <property type="entry name" value="Prot_kinase_dom"/>
</dbReference>
<proteinExistence type="predicted"/>
<evidence type="ECO:0000256" key="7">
    <source>
        <dbReference type="PROSITE-ProRule" id="PRU10141"/>
    </source>
</evidence>
<dbReference type="PROSITE" id="PS50011">
    <property type="entry name" value="PROTEIN_KINASE_DOM"/>
    <property type="match status" value="1"/>
</dbReference>
<evidence type="ECO:0000256" key="5">
    <source>
        <dbReference type="ARBA" id="ARBA00022777"/>
    </source>
</evidence>
<keyword evidence="4 7" id="KW-0547">Nucleotide-binding</keyword>
<keyword evidence="2 9" id="KW-0723">Serine/threonine-protein kinase</keyword>
<name>A0ABR9KF05_9ACTN</name>
<dbReference type="EC" id="2.7.11.1" evidence="1"/>
<dbReference type="Gene3D" id="3.30.200.20">
    <property type="entry name" value="Phosphorylase Kinase, domain 1"/>
    <property type="match status" value="1"/>
</dbReference>
<dbReference type="PROSITE" id="PS00107">
    <property type="entry name" value="PROTEIN_KINASE_ATP"/>
    <property type="match status" value="1"/>
</dbReference>
<dbReference type="Proteomes" id="UP000661607">
    <property type="component" value="Unassembled WGS sequence"/>
</dbReference>
<dbReference type="PANTHER" id="PTHR43289">
    <property type="entry name" value="MITOGEN-ACTIVATED PROTEIN KINASE KINASE KINASE 20-RELATED"/>
    <property type="match status" value="1"/>
</dbReference>
<reference evidence="9 10" key="1">
    <citation type="submission" date="2020-10" db="EMBL/GenBank/DDBJ databases">
        <title>Sequencing the genomes of 1000 actinobacteria strains.</title>
        <authorList>
            <person name="Klenk H.-P."/>
        </authorList>
    </citation>
    <scope>NUCLEOTIDE SEQUENCE [LARGE SCALE GENOMIC DNA]</scope>
    <source>
        <strain evidence="9 10">DSM 43748</strain>
    </source>
</reference>
<evidence type="ECO:0000313" key="10">
    <source>
        <dbReference type="Proteomes" id="UP000661607"/>
    </source>
</evidence>
<organism evidence="9 10">
    <name type="scientific">Nonomuraea africana</name>
    <dbReference type="NCBI Taxonomy" id="46171"/>
    <lineage>
        <taxon>Bacteria</taxon>
        <taxon>Bacillati</taxon>
        <taxon>Actinomycetota</taxon>
        <taxon>Actinomycetes</taxon>
        <taxon>Streptosporangiales</taxon>
        <taxon>Streptosporangiaceae</taxon>
        <taxon>Nonomuraea</taxon>
    </lineage>
</organism>
<evidence type="ECO:0000256" key="3">
    <source>
        <dbReference type="ARBA" id="ARBA00022679"/>
    </source>
</evidence>
<evidence type="ECO:0000256" key="1">
    <source>
        <dbReference type="ARBA" id="ARBA00012513"/>
    </source>
</evidence>
<dbReference type="Pfam" id="PF00069">
    <property type="entry name" value="Pkinase"/>
    <property type="match status" value="1"/>
</dbReference>
<dbReference type="InterPro" id="IPR017441">
    <property type="entry name" value="Protein_kinase_ATP_BS"/>
</dbReference>
<evidence type="ECO:0000256" key="4">
    <source>
        <dbReference type="ARBA" id="ARBA00022741"/>
    </source>
</evidence>
<feature type="domain" description="Protein kinase" evidence="8">
    <location>
        <begin position="5"/>
        <end position="241"/>
    </location>
</feature>
<evidence type="ECO:0000256" key="6">
    <source>
        <dbReference type="ARBA" id="ARBA00022840"/>
    </source>
</evidence>
<dbReference type="SUPFAM" id="SSF56112">
    <property type="entry name" value="Protein kinase-like (PK-like)"/>
    <property type="match status" value="1"/>
</dbReference>
<dbReference type="EMBL" id="JADBEF010000001">
    <property type="protein sequence ID" value="MBE1560601.1"/>
    <property type="molecule type" value="Genomic_DNA"/>
</dbReference>
<evidence type="ECO:0000259" key="8">
    <source>
        <dbReference type="PROSITE" id="PS50011"/>
    </source>
</evidence>
<dbReference type="PANTHER" id="PTHR43289:SF6">
    <property type="entry name" value="SERINE_THREONINE-PROTEIN KINASE NEKL-3"/>
    <property type="match status" value="1"/>
</dbReference>